<dbReference type="RefSeq" id="WP_010684505.1">
    <property type="nucleotide sequence ID" value="NZ_CP043538.1"/>
</dbReference>
<organism evidence="2 3">
    <name type="scientific">Methylobacterium mesophilicum SR1.6/6</name>
    <dbReference type="NCBI Taxonomy" id="908290"/>
    <lineage>
        <taxon>Bacteria</taxon>
        <taxon>Pseudomonadati</taxon>
        <taxon>Pseudomonadota</taxon>
        <taxon>Alphaproteobacteria</taxon>
        <taxon>Hyphomicrobiales</taxon>
        <taxon>Methylobacteriaceae</taxon>
        <taxon>Methylobacterium</taxon>
    </lineage>
</organism>
<evidence type="ECO:0000256" key="1">
    <source>
        <dbReference type="SAM" id="MobiDB-lite"/>
    </source>
</evidence>
<feature type="compositionally biased region" description="Basic and acidic residues" evidence="1">
    <location>
        <begin position="47"/>
        <end position="57"/>
    </location>
</feature>
<dbReference type="Proteomes" id="UP000012488">
    <property type="component" value="Chromosome"/>
</dbReference>
<sequence>MSNPAKGQSGDGQHHATRSAQEQKTAEVQAAGSAKADAGHPVVMEGGKAETPTEGRGHPKSAASNAPSGATSDAATSTATAGKAEKEAAAAAGADKDQHGRGHRKAE</sequence>
<dbReference type="OrthoDB" id="8000360at2"/>
<evidence type="ECO:0000313" key="3">
    <source>
        <dbReference type="Proteomes" id="UP000012488"/>
    </source>
</evidence>
<dbReference type="EMBL" id="CP043538">
    <property type="protein sequence ID" value="QGY05642.1"/>
    <property type="molecule type" value="Genomic_DNA"/>
</dbReference>
<feature type="compositionally biased region" description="Basic and acidic residues" evidence="1">
    <location>
        <begin position="83"/>
        <end position="107"/>
    </location>
</feature>
<gene>
    <name evidence="2" type="ORF">MMSR116_29890</name>
</gene>
<reference evidence="2 3" key="2">
    <citation type="journal article" date="2013" name="Genome Announc.">
        <title>Draft Genome Sequence of Methylobacterium mesophilicum Strain SR1.6/6, Isolated from Citrus sinensis.</title>
        <authorList>
            <person name="Marinho Almeida D."/>
            <person name="Dini-Andreote F."/>
            <person name="Camargo Neves A.A."/>
            <person name="Juca Ramos R.T."/>
            <person name="Andreote F.D."/>
            <person name="Carneiro A.R."/>
            <person name="Oliveira de Souza Lima A."/>
            <person name="Caracciolo Gomes de Sa P.H."/>
            <person name="Ribeiro Barbosa M.S."/>
            <person name="Araujo W.L."/>
            <person name="Silva A."/>
        </authorList>
    </citation>
    <scope>NUCLEOTIDE SEQUENCE [LARGE SCALE GENOMIC DNA]</scope>
    <source>
        <strain evidence="2 3">SR1.6/6</strain>
    </source>
</reference>
<feature type="compositionally biased region" description="Low complexity" evidence="1">
    <location>
        <begin position="68"/>
        <end position="82"/>
    </location>
</feature>
<dbReference type="AlphaFoldDB" id="A0A6B9FUD9"/>
<dbReference type="KEGG" id="mmes:MMSR116_29890"/>
<proteinExistence type="predicted"/>
<name>A0A6B9FUD9_9HYPH</name>
<evidence type="ECO:0000313" key="2">
    <source>
        <dbReference type="EMBL" id="QGY05642.1"/>
    </source>
</evidence>
<accession>A0A6B9FUD9</accession>
<protein>
    <submittedName>
        <fullName evidence="2">Uncharacterized protein</fullName>
    </submittedName>
</protein>
<feature type="region of interest" description="Disordered" evidence="1">
    <location>
        <begin position="1"/>
        <end position="107"/>
    </location>
</feature>
<reference evidence="2 3" key="1">
    <citation type="journal article" date="2012" name="Genet. Mol. Biol.">
        <title>Analysis of 16S rRNA and mxaF genes revealing insights into Methylobacterium niche-specific plant association.</title>
        <authorList>
            <person name="Dourado M.N."/>
            <person name="Andreote F.D."/>
            <person name="Dini-Andreote F."/>
            <person name="Conti R."/>
            <person name="Araujo J.M."/>
            <person name="Araujo W.L."/>
        </authorList>
    </citation>
    <scope>NUCLEOTIDE SEQUENCE [LARGE SCALE GENOMIC DNA]</scope>
    <source>
        <strain evidence="2 3">SR1.6/6</strain>
    </source>
</reference>